<reference evidence="11 12" key="1">
    <citation type="submission" date="2019-12" db="EMBL/GenBank/DDBJ databases">
        <authorList>
            <person name="Li M."/>
        </authorList>
    </citation>
    <scope>NUCLEOTIDE SEQUENCE [LARGE SCALE GENOMIC DNA]</scope>
    <source>
        <strain evidence="11 12">GBMRC 2024</strain>
    </source>
</reference>
<comment type="similarity">
    <text evidence="9">Belongs to the binding-protein-dependent transport system permease family.</text>
</comment>
<dbReference type="NCBIfam" id="NF007738">
    <property type="entry name" value="PRK10417.1"/>
    <property type="match status" value="1"/>
</dbReference>
<evidence type="ECO:0000256" key="4">
    <source>
        <dbReference type="ARBA" id="ARBA00022692"/>
    </source>
</evidence>
<dbReference type="Proteomes" id="UP000477911">
    <property type="component" value="Unassembled WGS sequence"/>
</dbReference>
<dbReference type="InterPro" id="IPR014157">
    <property type="entry name" value="Nickel_NikC"/>
</dbReference>
<evidence type="ECO:0000256" key="9">
    <source>
        <dbReference type="RuleBase" id="RU363032"/>
    </source>
</evidence>
<dbReference type="PROSITE" id="PS50928">
    <property type="entry name" value="ABC_TM1"/>
    <property type="match status" value="1"/>
</dbReference>
<dbReference type="Pfam" id="PF00528">
    <property type="entry name" value="BPD_transp_1"/>
    <property type="match status" value="1"/>
</dbReference>
<evidence type="ECO:0000256" key="6">
    <source>
        <dbReference type="ARBA" id="ARBA00022927"/>
    </source>
</evidence>
<dbReference type="CDD" id="cd06261">
    <property type="entry name" value="TM_PBP2"/>
    <property type="match status" value="1"/>
</dbReference>
<dbReference type="GO" id="GO:0071916">
    <property type="term" value="F:dipeptide transmembrane transporter activity"/>
    <property type="evidence" value="ECO:0007669"/>
    <property type="project" value="TreeGrafter"/>
</dbReference>
<dbReference type="InterPro" id="IPR035906">
    <property type="entry name" value="MetI-like_sf"/>
</dbReference>
<keyword evidence="6" id="KW-0653">Protein transport</keyword>
<dbReference type="Pfam" id="PF12911">
    <property type="entry name" value="OppC_N"/>
    <property type="match status" value="1"/>
</dbReference>
<dbReference type="PANTHER" id="PTHR43386">
    <property type="entry name" value="OLIGOPEPTIDE TRANSPORT SYSTEM PERMEASE PROTEIN APPC"/>
    <property type="match status" value="1"/>
</dbReference>
<dbReference type="InterPro" id="IPR025966">
    <property type="entry name" value="OppC_N"/>
</dbReference>
<comment type="caution">
    <text evidence="11">The sequence shown here is derived from an EMBL/GenBank/DDBJ whole genome shotgun (WGS) entry which is preliminary data.</text>
</comment>
<evidence type="ECO:0000256" key="7">
    <source>
        <dbReference type="ARBA" id="ARBA00022989"/>
    </source>
</evidence>
<dbReference type="EMBL" id="WUMU01000004">
    <property type="protein sequence ID" value="MXN17435.1"/>
    <property type="molecule type" value="Genomic_DNA"/>
</dbReference>
<accession>A0A6L7G042</accession>
<feature type="transmembrane region" description="Helical" evidence="9">
    <location>
        <begin position="239"/>
        <end position="264"/>
    </location>
</feature>
<evidence type="ECO:0000256" key="1">
    <source>
        <dbReference type="ARBA" id="ARBA00004651"/>
    </source>
</evidence>
<keyword evidence="12" id="KW-1185">Reference proteome</keyword>
<keyword evidence="7 9" id="KW-1133">Transmembrane helix</keyword>
<keyword evidence="5" id="KW-0571">Peptide transport</keyword>
<evidence type="ECO:0000313" key="12">
    <source>
        <dbReference type="Proteomes" id="UP000477911"/>
    </source>
</evidence>
<dbReference type="GO" id="GO:0005886">
    <property type="term" value="C:plasma membrane"/>
    <property type="evidence" value="ECO:0007669"/>
    <property type="project" value="UniProtKB-SubCell"/>
</dbReference>
<evidence type="ECO:0000256" key="2">
    <source>
        <dbReference type="ARBA" id="ARBA00022448"/>
    </source>
</evidence>
<gene>
    <name evidence="11" type="primary">nikC</name>
    <name evidence="11" type="ORF">GR170_06290</name>
</gene>
<feature type="transmembrane region" description="Helical" evidence="9">
    <location>
        <begin position="125"/>
        <end position="150"/>
    </location>
</feature>
<dbReference type="InterPro" id="IPR000515">
    <property type="entry name" value="MetI-like"/>
</dbReference>
<proteinExistence type="inferred from homology"/>
<dbReference type="Gene3D" id="1.10.3720.10">
    <property type="entry name" value="MetI-like"/>
    <property type="match status" value="1"/>
</dbReference>
<dbReference type="GO" id="GO:0015031">
    <property type="term" value="P:protein transport"/>
    <property type="evidence" value="ECO:0007669"/>
    <property type="project" value="UniProtKB-KW"/>
</dbReference>
<dbReference type="InterPro" id="IPR050366">
    <property type="entry name" value="BP-dependent_transpt_permease"/>
</dbReference>
<keyword evidence="4 9" id="KW-0812">Transmembrane</keyword>
<dbReference type="AlphaFoldDB" id="A0A6L7G042"/>
<evidence type="ECO:0000256" key="8">
    <source>
        <dbReference type="ARBA" id="ARBA00023136"/>
    </source>
</evidence>
<organism evidence="11 12">
    <name type="scientific">Pseudooceanicola albus</name>
    <dbReference type="NCBI Taxonomy" id="2692189"/>
    <lineage>
        <taxon>Bacteria</taxon>
        <taxon>Pseudomonadati</taxon>
        <taxon>Pseudomonadota</taxon>
        <taxon>Alphaproteobacteria</taxon>
        <taxon>Rhodobacterales</taxon>
        <taxon>Paracoccaceae</taxon>
        <taxon>Pseudooceanicola</taxon>
    </lineage>
</organism>
<dbReference type="GO" id="GO:0015099">
    <property type="term" value="F:nickel cation transmembrane transporter activity"/>
    <property type="evidence" value="ECO:0007669"/>
    <property type="project" value="InterPro"/>
</dbReference>
<evidence type="ECO:0000256" key="3">
    <source>
        <dbReference type="ARBA" id="ARBA00022475"/>
    </source>
</evidence>
<dbReference type="PANTHER" id="PTHR43386:SF1">
    <property type="entry name" value="D,D-DIPEPTIDE TRANSPORT SYSTEM PERMEASE PROTEIN DDPC-RELATED"/>
    <property type="match status" value="1"/>
</dbReference>
<evidence type="ECO:0000256" key="5">
    <source>
        <dbReference type="ARBA" id="ARBA00022856"/>
    </source>
</evidence>
<feature type="transmembrane region" description="Helical" evidence="9">
    <location>
        <begin position="78"/>
        <end position="104"/>
    </location>
</feature>
<dbReference type="NCBIfam" id="TIGR02790">
    <property type="entry name" value="nickel_nikC"/>
    <property type="match status" value="1"/>
</dbReference>
<dbReference type="RefSeq" id="WP_160892753.1">
    <property type="nucleotide sequence ID" value="NZ_WUMU01000004.1"/>
</dbReference>
<keyword evidence="3" id="KW-1003">Cell membrane</keyword>
<dbReference type="SUPFAM" id="SSF161098">
    <property type="entry name" value="MetI-like"/>
    <property type="match status" value="1"/>
</dbReference>
<evidence type="ECO:0000259" key="10">
    <source>
        <dbReference type="PROSITE" id="PS50928"/>
    </source>
</evidence>
<sequence length="282" mass="30184">MSLSPSLAPVARRPLLALSGLMIAVLVLAALAGPALVPWDPNAIDLPHRLQAPDAAHWLGTDHLGRDILSRLVVGTRVSLGCVAVTMALILGLGLGIGGLAGYAGGRTDQVIMRVADVFMTFPTLILALFMIGMLGTGLVNVIIAIALSHWAWYARITRGIVLSMRHRDFLLAAQLAGASRLRIFLEHLLPATFSQLVVLATLDIGHMMLHVSGLSFLGLGVQAPTPEWGVMIADARSFVWTAPMLIFWPGLTLFLSVMAFNVLGDALRDRLDPHLVEGHGH</sequence>
<protein>
    <submittedName>
        <fullName evidence="11">Nickel ABC transporter permease subunit NikC</fullName>
    </submittedName>
</protein>
<comment type="subcellular location">
    <subcellularLocation>
        <location evidence="1 9">Cell membrane</location>
        <topology evidence="1 9">Multi-pass membrane protein</topology>
    </subcellularLocation>
</comment>
<evidence type="ECO:0000313" key="11">
    <source>
        <dbReference type="EMBL" id="MXN17435.1"/>
    </source>
</evidence>
<keyword evidence="2 9" id="KW-0813">Transport</keyword>
<name>A0A6L7G042_9RHOB</name>
<keyword evidence="8 9" id="KW-0472">Membrane</keyword>
<feature type="domain" description="ABC transmembrane type-1" evidence="10">
    <location>
        <begin position="74"/>
        <end position="265"/>
    </location>
</feature>